<reference evidence="1 2" key="1">
    <citation type="submission" date="2020-08" db="EMBL/GenBank/DDBJ databases">
        <authorList>
            <person name="Hejnol A."/>
        </authorList>
    </citation>
    <scope>NUCLEOTIDE SEQUENCE [LARGE SCALE GENOMIC DNA]</scope>
</reference>
<accession>A0A7I8VCB6</accession>
<proteinExistence type="predicted"/>
<dbReference type="EMBL" id="CAJFCJ010000003">
    <property type="protein sequence ID" value="CAD5113286.1"/>
    <property type="molecule type" value="Genomic_DNA"/>
</dbReference>
<sequence length="137" mass="15725">MSSQDLVMLQASGKILAKTNFAICEKNNKTVDKQLEKKNEKLDAQRLRCNRRHIKDKKKLVNELDDIRQVKTPPLIAKRDAARLTPHGSFQNRHLPDWGSMESISSDMERAAMFKALKEHQAELEKRVANFLPTTNS</sequence>
<keyword evidence="2" id="KW-1185">Reference proteome</keyword>
<evidence type="ECO:0000313" key="1">
    <source>
        <dbReference type="EMBL" id="CAD5113286.1"/>
    </source>
</evidence>
<evidence type="ECO:0000313" key="2">
    <source>
        <dbReference type="Proteomes" id="UP000549394"/>
    </source>
</evidence>
<dbReference type="Proteomes" id="UP000549394">
    <property type="component" value="Unassembled WGS sequence"/>
</dbReference>
<organism evidence="1 2">
    <name type="scientific">Dimorphilus gyrociliatus</name>
    <dbReference type="NCBI Taxonomy" id="2664684"/>
    <lineage>
        <taxon>Eukaryota</taxon>
        <taxon>Metazoa</taxon>
        <taxon>Spiralia</taxon>
        <taxon>Lophotrochozoa</taxon>
        <taxon>Annelida</taxon>
        <taxon>Polychaeta</taxon>
        <taxon>Polychaeta incertae sedis</taxon>
        <taxon>Dinophilidae</taxon>
        <taxon>Dimorphilus</taxon>
    </lineage>
</organism>
<protein>
    <submittedName>
        <fullName evidence="1">Uncharacterized protein</fullName>
    </submittedName>
</protein>
<name>A0A7I8VCB6_9ANNE</name>
<comment type="caution">
    <text evidence="1">The sequence shown here is derived from an EMBL/GenBank/DDBJ whole genome shotgun (WGS) entry which is preliminary data.</text>
</comment>
<gene>
    <name evidence="1" type="ORF">DGYR_LOCUS2308</name>
</gene>
<dbReference type="AlphaFoldDB" id="A0A7I8VCB6"/>